<reference evidence="2 3" key="1">
    <citation type="journal article" date="2017" name="Front. Microbiol.">
        <title>Genome Sequence of Desulfurella amilsii Strain TR1 and Comparative Genomics of Desulfurellaceae Family.</title>
        <authorList>
            <person name="Florentino A.P."/>
            <person name="Stams A.J."/>
            <person name="Sanchez-Andrea I."/>
        </authorList>
    </citation>
    <scope>NUCLEOTIDE SEQUENCE [LARGE SCALE GENOMIC DNA]</scope>
    <source>
        <strain evidence="2 3">TR1</strain>
    </source>
</reference>
<dbReference type="OrthoDB" id="5791980at2"/>
<dbReference type="GO" id="GO:0004190">
    <property type="term" value="F:aspartic-type endopeptidase activity"/>
    <property type="evidence" value="ECO:0007669"/>
    <property type="project" value="InterPro"/>
</dbReference>
<feature type="signal peptide" evidence="1">
    <location>
        <begin position="1"/>
        <end position="30"/>
    </location>
</feature>
<name>A0A1X4XYA2_9BACT</name>
<dbReference type="SUPFAM" id="SSF69917">
    <property type="entry name" value="OMPT-like"/>
    <property type="match status" value="1"/>
</dbReference>
<accession>A0A1X4XYA2</accession>
<keyword evidence="3" id="KW-1185">Reference proteome</keyword>
<evidence type="ECO:0000313" key="3">
    <source>
        <dbReference type="Proteomes" id="UP000194141"/>
    </source>
</evidence>
<evidence type="ECO:0000313" key="2">
    <source>
        <dbReference type="EMBL" id="OSS42508.1"/>
    </source>
</evidence>
<dbReference type="AlphaFoldDB" id="A0A1X4XYA2"/>
<proteinExistence type="predicted"/>
<comment type="caution">
    <text evidence="2">The sequence shown here is derived from an EMBL/GenBank/DDBJ whole genome shotgun (WGS) entry which is preliminary data.</text>
</comment>
<dbReference type="Proteomes" id="UP000194141">
    <property type="component" value="Unassembled WGS sequence"/>
</dbReference>
<dbReference type="EMBL" id="MDSU01000016">
    <property type="protein sequence ID" value="OSS42508.1"/>
    <property type="molecule type" value="Genomic_DNA"/>
</dbReference>
<gene>
    <name evidence="2" type="ORF">DESAMIL20_692</name>
</gene>
<dbReference type="STRING" id="1562698.DESAMIL20_692"/>
<feature type="chain" id="PRO_5012394625" evidence="1">
    <location>
        <begin position="31"/>
        <end position="288"/>
    </location>
</feature>
<dbReference type="InterPro" id="IPR020080">
    <property type="entry name" value="OM_adhesin/peptidase_omptin"/>
</dbReference>
<keyword evidence="1" id="KW-0732">Signal</keyword>
<sequence>MKKKKLISYITAITVATGLSFGLTATKAKAQEAQIGNTGVTLSAGYAGEHFHYGESIGDQEHGWLNGFYVGAGYTSQNSVLGLGKLDLNLKDTFLTNSITYDGYQTDLATGAHIPSTTNTHENINKIEFEFGFNQALAQNISVGEYGILGYRYWDRQIKGIGGYTNDYNNGYAGIGVKSKISNLGLNGLNLGLDLSYRLSPAWSSINYMTNDFGTYDMGTAYNVRVEVPIEYNLGKNFSVSATPYYDYWHFTGSNIVNVSFFGFQIPTREPGSETNSLGFNLGINYKF</sequence>
<organism evidence="2 3">
    <name type="scientific">Desulfurella amilsii</name>
    <dbReference type="NCBI Taxonomy" id="1562698"/>
    <lineage>
        <taxon>Bacteria</taxon>
        <taxon>Pseudomonadati</taxon>
        <taxon>Campylobacterota</taxon>
        <taxon>Desulfurellia</taxon>
        <taxon>Desulfurellales</taxon>
        <taxon>Desulfurellaceae</taxon>
        <taxon>Desulfurella</taxon>
    </lineage>
</organism>
<evidence type="ECO:0000256" key="1">
    <source>
        <dbReference type="SAM" id="SignalP"/>
    </source>
</evidence>
<dbReference type="RefSeq" id="WP_086033422.1">
    <property type="nucleotide sequence ID" value="NZ_MDSU01000016.1"/>
</dbReference>
<protein>
    <submittedName>
        <fullName evidence="2">Uncharacterized protein</fullName>
    </submittedName>
</protein>